<reference evidence="6 7" key="1">
    <citation type="journal article" date="2012" name="J. Bacteriol.">
        <title>Genome Sequence of Pectin-Degrading Alishewanella aestuarii Strain B11T, Isolated from Tidal Flat Sediment.</title>
        <authorList>
            <person name="Jung J."/>
            <person name="Choi S."/>
            <person name="Chun J."/>
            <person name="Park W."/>
        </authorList>
    </citation>
    <scope>NUCLEOTIDE SEQUENCE [LARGE SCALE GENOMIC DNA]</scope>
    <source>
        <strain evidence="6 7">B11</strain>
    </source>
</reference>
<gene>
    <name evidence="6" type="ORF">AEST_25520</name>
</gene>
<keyword evidence="3" id="KW-1133">Transmembrane helix</keyword>
<dbReference type="InterPro" id="IPR016983">
    <property type="entry name" value="UCP031804"/>
</dbReference>
<feature type="domain" description="DUF1232" evidence="5">
    <location>
        <begin position="60"/>
        <end position="94"/>
    </location>
</feature>
<dbReference type="PATRIC" id="fig|1197174.4.peg.2496"/>
<dbReference type="GO" id="GO:0012505">
    <property type="term" value="C:endomembrane system"/>
    <property type="evidence" value="ECO:0007669"/>
    <property type="project" value="UniProtKB-SubCell"/>
</dbReference>
<accession>J2ID65</accession>
<evidence type="ECO:0000259" key="5">
    <source>
        <dbReference type="Pfam" id="PF06803"/>
    </source>
</evidence>
<dbReference type="Proteomes" id="UP000012043">
    <property type="component" value="Unassembled WGS sequence"/>
</dbReference>
<protein>
    <recommendedName>
        <fullName evidence="5">DUF1232 domain-containing protein</fullName>
    </recommendedName>
</protein>
<dbReference type="Pfam" id="PF06803">
    <property type="entry name" value="DUF1232"/>
    <property type="match status" value="1"/>
</dbReference>
<evidence type="ECO:0000256" key="2">
    <source>
        <dbReference type="ARBA" id="ARBA00022692"/>
    </source>
</evidence>
<evidence type="ECO:0000256" key="1">
    <source>
        <dbReference type="ARBA" id="ARBA00004127"/>
    </source>
</evidence>
<keyword evidence="2" id="KW-0812">Transmembrane</keyword>
<dbReference type="EMBL" id="ALAB01000029">
    <property type="protein sequence ID" value="EJI84619.1"/>
    <property type="molecule type" value="Genomic_DNA"/>
</dbReference>
<organism evidence="6 7">
    <name type="scientific">Alishewanella aestuarii B11</name>
    <dbReference type="NCBI Taxonomy" id="1197174"/>
    <lineage>
        <taxon>Bacteria</taxon>
        <taxon>Pseudomonadati</taxon>
        <taxon>Pseudomonadota</taxon>
        <taxon>Gammaproteobacteria</taxon>
        <taxon>Alteromonadales</taxon>
        <taxon>Alteromonadaceae</taxon>
        <taxon>Alishewanella</taxon>
    </lineage>
</organism>
<evidence type="ECO:0000256" key="4">
    <source>
        <dbReference type="ARBA" id="ARBA00023136"/>
    </source>
</evidence>
<dbReference type="InterPro" id="IPR010652">
    <property type="entry name" value="DUF1232"/>
</dbReference>
<evidence type="ECO:0000313" key="6">
    <source>
        <dbReference type="EMBL" id="EJI84619.1"/>
    </source>
</evidence>
<comment type="subcellular location">
    <subcellularLocation>
        <location evidence="1">Endomembrane system</location>
        <topology evidence="1">Multi-pass membrane protein</topology>
    </subcellularLocation>
</comment>
<dbReference type="PIRSF" id="PIRSF031804">
    <property type="entry name" value="UCP031804"/>
    <property type="match status" value="1"/>
</dbReference>
<evidence type="ECO:0000313" key="7">
    <source>
        <dbReference type="Proteomes" id="UP000012043"/>
    </source>
</evidence>
<dbReference type="AlphaFoldDB" id="J2ID65"/>
<dbReference type="RefSeq" id="WP_008609502.1">
    <property type="nucleotide sequence ID" value="NZ_ALAB01000029.1"/>
</dbReference>
<keyword evidence="7" id="KW-1185">Reference proteome</keyword>
<name>J2ID65_9ALTE</name>
<comment type="caution">
    <text evidence="6">The sequence shown here is derived from an EMBL/GenBank/DDBJ whole genome shotgun (WGS) entry which is preliminary data.</text>
</comment>
<proteinExistence type="predicted"/>
<keyword evidence="4" id="KW-0472">Membrane</keyword>
<evidence type="ECO:0000256" key="3">
    <source>
        <dbReference type="ARBA" id="ARBA00022989"/>
    </source>
</evidence>
<sequence>MNDKFDPHHVDLGPYEKDYSEQGFWEKVSHYFHKIGKDALLSALTLYYAAKDPITPDWVRVFLYSALGYFISPIDVVPDFIPLVGYSDDLIILSGILLSLTAYVSTEHEEEAAEKVISVFNSR</sequence>